<gene>
    <name evidence="3" type="ORF">Pmani_034309</name>
</gene>
<proteinExistence type="predicted"/>
<feature type="region of interest" description="Disordered" evidence="1">
    <location>
        <begin position="246"/>
        <end position="312"/>
    </location>
</feature>
<dbReference type="AlphaFoldDB" id="A0AAE1TPJ6"/>
<evidence type="ECO:0000256" key="1">
    <source>
        <dbReference type="SAM" id="MobiDB-lite"/>
    </source>
</evidence>
<evidence type="ECO:0000256" key="2">
    <source>
        <dbReference type="SAM" id="Phobius"/>
    </source>
</evidence>
<keyword evidence="4" id="KW-1185">Reference proteome</keyword>
<dbReference type="EMBL" id="JAWZYT010004672">
    <property type="protein sequence ID" value="KAK4292967.1"/>
    <property type="molecule type" value="Genomic_DNA"/>
</dbReference>
<name>A0AAE1TPJ6_9EUCA</name>
<sequence length="312" mass="34201">MERMRQRGKWERVGREEDELSHILFTPHTSLLTLSSQYKLVLHSSPFPHCQFPTCTSHLSSLLTSHLSSLLTLHFSSLITSHVSSLHISSHFTSLLTSHLSSLHISWTSRVYRRLSATSHLSCHHHGHIFIHSRNVGMAGQHHIPVLACKTVEGGLRARHPQTQLSGLTNKATFPSGSAQLAGTITVHLTTPIPSSSTRLYSLTYYGPLLFLLSIFLPPTLLSQPPSLARLPPGRRSLPLPVPSHLPQSSFLANAPPTTPLSRHTPDQARCPPPRPLDAGVRGGVRQVGSGGAGQAVTVQTWSWQDARSRQP</sequence>
<feature type="transmembrane region" description="Helical" evidence="2">
    <location>
        <begin position="203"/>
        <end position="222"/>
    </location>
</feature>
<dbReference type="Proteomes" id="UP001292094">
    <property type="component" value="Unassembled WGS sequence"/>
</dbReference>
<accession>A0AAE1TPJ6</accession>
<comment type="caution">
    <text evidence="3">The sequence shown here is derived from an EMBL/GenBank/DDBJ whole genome shotgun (WGS) entry which is preliminary data.</text>
</comment>
<organism evidence="3 4">
    <name type="scientific">Petrolisthes manimaculis</name>
    <dbReference type="NCBI Taxonomy" id="1843537"/>
    <lineage>
        <taxon>Eukaryota</taxon>
        <taxon>Metazoa</taxon>
        <taxon>Ecdysozoa</taxon>
        <taxon>Arthropoda</taxon>
        <taxon>Crustacea</taxon>
        <taxon>Multicrustacea</taxon>
        <taxon>Malacostraca</taxon>
        <taxon>Eumalacostraca</taxon>
        <taxon>Eucarida</taxon>
        <taxon>Decapoda</taxon>
        <taxon>Pleocyemata</taxon>
        <taxon>Anomura</taxon>
        <taxon>Galatheoidea</taxon>
        <taxon>Porcellanidae</taxon>
        <taxon>Petrolisthes</taxon>
    </lineage>
</organism>
<keyword evidence="2" id="KW-0472">Membrane</keyword>
<evidence type="ECO:0000313" key="4">
    <source>
        <dbReference type="Proteomes" id="UP001292094"/>
    </source>
</evidence>
<keyword evidence="2" id="KW-0812">Transmembrane</keyword>
<reference evidence="3" key="1">
    <citation type="submission" date="2023-11" db="EMBL/GenBank/DDBJ databases">
        <title>Genome assemblies of two species of porcelain crab, Petrolisthes cinctipes and Petrolisthes manimaculis (Anomura: Porcellanidae).</title>
        <authorList>
            <person name="Angst P."/>
        </authorList>
    </citation>
    <scope>NUCLEOTIDE SEQUENCE</scope>
    <source>
        <strain evidence="3">PB745_02</strain>
        <tissue evidence="3">Gill</tissue>
    </source>
</reference>
<protein>
    <submittedName>
        <fullName evidence="3">Uncharacterized protein</fullName>
    </submittedName>
</protein>
<keyword evidence="2" id="KW-1133">Transmembrane helix</keyword>
<evidence type="ECO:0000313" key="3">
    <source>
        <dbReference type="EMBL" id="KAK4292967.1"/>
    </source>
</evidence>